<protein>
    <submittedName>
        <fullName evidence="1">Uncharacterized protein</fullName>
    </submittedName>
</protein>
<evidence type="ECO:0000313" key="2">
    <source>
        <dbReference type="Proteomes" id="UP000184263"/>
    </source>
</evidence>
<reference evidence="1 2" key="1">
    <citation type="submission" date="2016-11" db="EMBL/GenBank/DDBJ databases">
        <authorList>
            <person name="Jaros S."/>
            <person name="Januszkiewicz K."/>
            <person name="Wedrychowicz H."/>
        </authorList>
    </citation>
    <scope>NUCLEOTIDE SEQUENCE [LARGE SCALE GENOMIC DNA]</scope>
    <source>
        <strain evidence="1 2">HD4</strain>
    </source>
</reference>
<dbReference type="EMBL" id="FRBC01000014">
    <property type="protein sequence ID" value="SHK71736.1"/>
    <property type="molecule type" value="Genomic_DNA"/>
</dbReference>
<accession>A0A1M6URL8</accession>
<dbReference type="AlphaFoldDB" id="A0A1M6URL8"/>
<evidence type="ECO:0000313" key="1">
    <source>
        <dbReference type="EMBL" id="SHK71736.1"/>
    </source>
</evidence>
<name>A0A1M6URL8_SELRU</name>
<dbReference type="RefSeq" id="WP_218587685.1">
    <property type="nucleotide sequence ID" value="NZ_FRBC01000014.1"/>
</dbReference>
<gene>
    <name evidence="1" type="ORF">SAMN05216582_11428</name>
</gene>
<dbReference type="Proteomes" id="UP000184263">
    <property type="component" value="Unassembled WGS sequence"/>
</dbReference>
<organism evidence="1 2">
    <name type="scientific">Selenomonas ruminantium</name>
    <dbReference type="NCBI Taxonomy" id="971"/>
    <lineage>
        <taxon>Bacteria</taxon>
        <taxon>Bacillati</taxon>
        <taxon>Bacillota</taxon>
        <taxon>Negativicutes</taxon>
        <taxon>Selenomonadales</taxon>
        <taxon>Selenomonadaceae</taxon>
        <taxon>Selenomonas</taxon>
    </lineage>
</organism>
<sequence>MQDFFCADPAKMHYSELTERADFFKHKKEGGNTVCKIMQTLQEEGRAEGRAEERLEGRLEERTSMAIDMLRDNKPMDEIIKYSRPSPERIAELAKQIS</sequence>
<proteinExistence type="predicted"/>